<protein>
    <submittedName>
        <fullName evidence="3">E3 ubiquitin-protein ligase herc2</fullName>
    </submittedName>
</protein>
<reference evidence="3 4" key="1">
    <citation type="submission" date="2023-05" db="EMBL/GenBank/DDBJ databases">
        <title>B98-5 Cell Line De Novo Hybrid Assembly: An Optical Mapping Approach.</title>
        <authorList>
            <person name="Kananen K."/>
            <person name="Auerbach J.A."/>
            <person name="Kautto E."/>
            <person name="Blachly J.S."/>
        </authorList>
    </citation>
    <scope>NUCLEOTIDE SEQUENCE [LARGE SCALE GENOMIC DNA]</scope>
    <source>
        <strain evidence="3">B95-8</strain>
        <tissue evidence="3">Cell line</tissue>
    </source>
</reference>
<dbReference type="Pfam" id="PF00415">
    <property type="entry name" value="RCC1"/>
    <property type="match status" value="2"/>
</dbReference>
<dbReference type="Gene3D" id="2.130.10.30">
    <property type="entry name" value="Regulator of chromosome condensation 1/beta-lactamase-inhibitor protein II"/>
    <property type="match status" value="1"/>
</dbReference>
<dbReference type="PANTHER" id="PTHR22872:SF2">
    <property type="entry name" value="INHIBITOR OF BRUTON TYROSINE KINASE"/>
    <property type="match status" value="1"/>
</dbReference>
<comment type="caution">
    <text evidence="3">The sequence shown here is derived from an EMBL/GenBank/DDBJ whole genome shotgun (WGS) entry which is preliminary data.</text>
</comment>
<organism evidence="3 4">
    <name type="scientific">Saguinus oedipus</name>
    <name type="common">Cotton-top tamarin</name>
    <name type="synonym">Oedipomidas oedipus</name>
    <dbReference type="NCBI Taxonomy" id="9490"/>
    <lineage>
        <taxon>Eukaryota</taxon>
        <taxon>Metazoa</taxon>
        <taxon>Chordata</taxon>
        <taxon>Craniata</taxon>
        <taxon>Vertebrata</taxon>
        <taxon>Euteleostomi</taxon>
        <taxon>Mammalia</taxon>
        <taxon>Eutheria</taxon>
        <taxon>Euarchontoglires</taxon>
        <taxon>Primates</taxon>
        <taxon>Haplorrhini</taxon>
        <taxon>Platyrrhini</taxon>
        <taxon>Cebidae</taxon>
        <taxon>Callitrichinae</taxon>
        <taxon>Saguinus</taxon>
    </lineage>
</organism>
<dbReference type="PANTHER" id="PTHR22872">
    <property type="entry name" value="BTK-BINDING PROTEIN-RELATED"/>
    <property type="match status" value="1"/>
</dbReference>
<dbReference type="InterPro" id="IPR000408">
    <property type="entry name" value="Reg_chr_condens"/>
</dbReference>
<name>A0ABQ9VFB0_SAGOE</name>
<feature type="repeat" description="RCC1" evidence="2">
    <location>
        <begin position="5"/>
        <end position="56"/>
    </location>
</feature>
<dbReference type="InterPro" id="IPR051625">
    <property type="entry name" value="Signaling_Regulatory_Domain"/>
</dbReference>
<keyword evidence="1" id="KW-0677">Repeat</keyword>
<feature type="repeat" description="RCC1" evidence="2">
    <location>
        <begin position="57"/>
        <end position="107"/>
    </location>
</feature>
<evidence type="ECO:0000256" key="1">
    <source>
        <dbReference type="ARBA" id="ARBA00022737"/>
    </source>
</evidence>
<dbReference type="InterPro" id="IPR009091">
    <property type="entry name" value="RCC1/BLIP-II"/>
</dbReference>
<dbReference type="PRINTS" id="PR00633">
    <property type="entry name" value="RCCNDNSATION"/>
</dbReference>
<dbReference type="SUPFAM" id="SSF50985">
    <property type="entry name" value="RCC1/BLIP-II"/>
    <property type="match status" value="1"/>
</dbReference>
<gene>
    <name evidence="3" type="primary">HERC2_3</name>
    <name evidence="3" type="ORF">P7K49_012925</name>
</gene>
<dbReference type="EMBL" id="JASSZA010000006">
    <property type="protein sequence ID" value="KAK2107760.1"/>
    <property type="molecule type" value="Genomic_DNA"/>
</dbReference>
<keyword evidence="4" id="KW-1185">Reference proteome</keyword>
<sequence>MYTAGQVWSWGDGDYGKLGRGGSDGCKTPKLIEKLQDLDVVKVRCGSQFSIALTKDGQVYSWGKGDNQRLGHGTEEHVRYPKLLEGLQGECKRKLLKPFGTVSLVIF</sequence>
<dbReference type="PROSITE" id="PS50012">
    <property type="entry name" value="RCC1_3"/>
    <property type="match status" value="2"/>
</dbReference>
<evidence type="ECO:0000256" key="2">
    <source>
        <dbReference type="PROSITE-ProRule" id="PRU00235"/>
    </source>
</evidence>
<evidence type="ECO:0000313" key="4">
    <source>
        <dbReference type="Proteomes" id="UP001266305"/>
    </source>
</evidence>
<accession>A0ABQ9VFB0</accession>
<dbReference type="Proteomes" id="UP001266305">
    <property type="component" value="Unassembled WGS sequence"/>
</dbReference>
<evidence type="ECO:0000313" key="3">
    <source>
        <dbReference type="EMBL" id="KAK2107760.1"/>
    </source>
</evidence>
<proteinExistence type="predicted"/>